<dbReference type="EMBL" id="JBBPBM010000013">
    <property type="protein sequence ID" value="KAK8562166.1"/>
    <property type="molecule type" value="Genomic_DNA"/>
</dbReference>
<feature type="compositionally biased region" description="Basic and acidic residues" evidence="1">
    <location>
        <begin position="182"/>
        <end position="194"/>
    </location>
</feature>
<sequence length="228" mass="24798">MAGQQGMGNFTAGFQGGQPPDEEVVVDMVDALERVGSLISVAVQPLPKKGRNNKVLMAEDDVTMYLGLDPSNGETLVPVRSPSIPSFKDKLLGESERDRQFLSLSELDVENGRSRFTILETDEVEGFDGANVNVVASEAISVQVTNGRGERISYVEDFKLHARQNRETSPLPMGSKAVMSQHEGDRTSRDEDRGGHKKASLFRQSEVATFGTILLASTSLDTGKHTMV</sequence>
<evidence type="ECO:0000313" key="2">
    <source>
        <dbReference type="EMBL" id="KAK8562166.1"/>
    </source>
</evidence>
<gene>
    <name evidence="2" type="ORF">V6N12_049214</name>
</gene>
<name>A0ABR2EJI6_9ROSI</name>
<keyword evidence="3" id="KW-1185">Reference proteome</keyword>
<reference evidence="2 3" key="1">
    <citation type="journal article" date="2024" name="G3 (Bethesda)">
        <title>Genome assembly of Hibiscus sabdariffa L. provides insights into metabolisms of medicinal natural products.</title>
        <authorList>
            <person name="Kim T."/>
        </authorList>
    </citation>
    <scope>NUCLEOTIDE SEQUENCE [LARGE SCALE GENOMIC DNA]</scope>
    <source>
        <strain evidence="2">TK-2024</strain>
        <tissue evidence="2">Old leaves</tissue>
    </source>
</reference>
<feature type="region of interest" description="Disordered" evidence="1">
    <location>
        <begin position="163"/>
        <end position="200"/>
    </location>
</feature>
<protein>
    <submittedName>
        <fullName evidence="2">Uncharacterized protein</fullName>
    </submittedName>
</protein>
<dbReference type="Proteomes" id="UP001472677">
    <property type="component" value="Unassembled WGS sequence"/>
</dbReference>
<organism evidence="2 3">
    <name type="scientific">Hibiscus sabdariffa</name>
    <name type="common">roselle</name>
    <dbReference type="NCBI Taxonomy" id="183260"/>
    <lineage>
        <taxon>Eukaryota</taxon>
        <taxon>Viridiplantae</taxon>
        <taxon>Streptophyta</taxon>
        <taxon>Embryophyta</taxon>
        <taxon>Tracheophyta</taxon>
        <taxon>Spermatophyta</taxon>
        <taxon>Magnoliopsida</taxon>
        <taxon>eudicotyledons</taxon>
        <taxon>Gunneridae</taxon>
        <taxon>Pentapetalae</taxon>
        <taxon>rosids</taxon>
        <taxon>malvids</taxon>
        <taxon>Malvales</taxon>
        <taxon>Malvaceae</taxon>
        <taxon>Malvoideae</taxon>
        <taxon>Hibiscus</taxon>
    </lineage>
</organism>
<comment type="caution">
    <text evidence="2">The sequence shown here is derived from an EMBL/GenBank/DDBJ whole genome shotgun (WGS) entry which is preliminary data.</text>
</comment>
<evidence type="ECO:0000313" key="3">
    <source>
        <dbReference type="Proteomes" id="UP001472677"/>
    </source>
</evidence>
<evidence type="ECO:0000256" key="1">
    <source>
        <dbReference type="SAM" id="MobiDB-lite"/>
    </source>
</evidence>
<proteinExistence type="predicted"/>
<accession>A0ABR2EJI6</accession>